<dbReference type="EMBL" id="CP069620">
    <property type="protein sequence ID" value="UZH55891.1"/>
    <property type="molecule type" value="Genomic_DNA"/>
</dbReference>
<evidence type="ECO:0000256" key="7">
    <source>
        <dbReference type="PROSITE-ProRule" id="PRU01373"/>
    </source>
</evidence>
<evidence type="ECO:0000256" key="3">
    <source>
        <dbReference type="ARBA" id="ARBA00022679"/>
    </source>
</evidence>
<dbReference type="Pfam" id="PF01471">
    <property type="entry name" value="PG_binding_1"/>
    <property type="match status" value="1"/>
</dbReference>
<dbReference type="SUPFAM" id="SSF47090">
    <property type="entry name" value="PGBD-like"/>
    <property type="match status" value="1"/>
</dbReference>
<keyword evidence="6 7" id="KW-0961">Cell wall biogenesis/degradation</keyword>
<dbReference type="PANTHER" id="PTHR41533:SF2">
    <property type="entry name" value="BLR7131 PROTEIN"/>
    <property type="match status" value="1"/>
</dbReference>
<dbReference type="Pfam" id="PF03734">
    <property type="entry name" value="YkuD"/>
    <property type="match status" value="1"/>
</dbReference>
<dbReference type="PANTHER" id="PTHR41533">
    <property type="entry name" value="L,D-TRANSPEPTIDASE HI_1667-RELATED"/>
    <property type="match status" value="1"/>
</dbReference>
<dbReference type="PROSITE" id="PS52029">
    <property type="entry name" value="LD_TPASE"/>
    <property type="match status" value="1"/>
</dbReference>
<dbReference type="InterPro" id="IPR052905">
    <property type="entry name" value="LD-transpeptidase_YkuD-like"/>
</dbReference>
<dbReference type="SUPFAM" id="SSF141523">
    <property type="entry name" value="L,D-transpeptidase catalytic domain-like"/>
    <property type="match status" value="1"/>
</dbReference>
<evidence type="ECO:0000259" key="9">
    <source>
        <dbReference type="PROSITE" id="PS52029"/>
    </source>
</evidence>
<protein>
    <submittedName>
        <fullName evidence="10">L,D-transpeptidase family protein</fullName>
    </submittedName>
</protein>
<feature type="active site" description="Proton donor/acceptor" evidence="7">
    <location>
        <position position="440"/>
    </location>
</feature>
<evidence type="ECO:0000313" key="10">
    <source>
        <dbReference type="EMBL" id="UZH55891.1"/>
    </source>
</evidence>
<dbReference type="InterPro" id="IPR036365">
    <property type="entry name" value="PGBD-like_sf"/>
</dbReference>
<evidence type="ECO:0000256" key="4">
    <source>
        <dbReference type="ARBA" id="ARBA00022960"/>
    </source>
</evidence>
<dbReference type="PROSITE" id="PS51257">
    <property type="entry name" value="PROKAR_LIPOPROTEIN"/>
    <property type="match status" value="1"/>
</dbReference>
<keyword evidence="5 7" id="KW-0573">Peptidoglycan synthesis</keyword>
<sequence>MKKSFLLPLTILFLSLGACTGDKNNPADRASSDKASEKIAEASPDGIKTEISSKNDIFEGGLLEEVYSERAYKSLWRDGESVHSLYNSLQEANEEGLNFKDYHGKEIDSLLSIPDLNSQQAARLDLLLSDAFITYARHLYFGKLDPEKLHEFWGISRKEKDFKKLLKDAVEQKEVSSILEGLKPNHHVYEGLKKSLADYKELKSQEKKINKISRGELIEPGQTDPRIPAIAQRLQELEIFKADTSEIGQTYSEDLTDAVRKFQQKKSIQTDGIIGNATIDELNKGPEEIYHQILANLERWRWYPRDLGEHYILINIPNFKLAVIKDGDTVRQHNIIAGAKERPTPIFSDTIDHLVINPTWTVPPTIKSQDVLPKMAANRSYLSDNNMIITNRSGERVDPSKIDWSSDEALNYNITQRAGPANPLGRVKIMYPNQYLIYLHDTPAKSLFSQTQRAESSGCVRVENAVDLAAYVVENQDDWQKEKIQEIIATGETTTVKVNRPIQVHHFYWTAWRAGNETVILNDVYDLDEQIYTKLTD</sequence>
<dbReference type="Pfam" id="PF20142">
    <property type="entry name" value="Scaffold"/>
    <property type="match status" value="1"/>
</dbReference>
<keyword evidence="4 7" id="KW-0133">Cell shape</keyword>
<feature type="active site" description="Nucleophile" evidence="7">
    <location>
        <position position="459"/>
    </location>
</feature>
<evidence type="ECO:0000256" key="8">
    <source>
        <dbReference type="SAM" id="SignalP"/>
    </source>
</evidence>
<keyword evidence="8" id="KW-0732">Signal</keyword>
<comment type="similarity">
    <text evidence="2">Belongs to the YkuD family.</text>
</comment>
<name>A0ABY6NTJ1_9FLAO</name>
<dbReference type="Gene3D" id="2.40.440.10">
    <property type="entry name" value="L,D-transpeptidase catalytic domain-like"/>
    <property type="match status" value="1"/>
</dbReference>
<evidence type="ECO:0000313" key="11">
    <source>
        <dbReference type="Proteomes" id="UP001163981"/>
    </source>
</evidence>
<evidence type="ECO:0000256" key="6">
    <source>
        <dbReference type="ARBA" id="ARBA00023316"/>
    </source>
</evidence>
<dbReference type="InterPro" id="IPR005490">
    <property type="entry name" value="LD_TPept_cat_dom"/>
</dbReference>
<dbReference type="CDD" id="cd16913">
    <property type="entry name" value="YkuD_like"/>
    <property type="match status" value="1"/>
</dbReference>
<reference evidence="10" key="1">
    <citation type="submission" date="2021-02" db="EMBL/GenBank/DDBJ databases">
        <title>Salinimicrobium sp. nov. isolated from seawater in Tongyeong, Republic of Korea.</title>
        <authorList>
            <person name="Lee S.-J."/>
        </authorList>
    </citation>
    <scope>NUCLEOTIDE SEQUENCE</scope>
    <source>
        <strain evidence="10">HN-2-9-2</strain>
    </source>
</reference>
<dbReference type="InterPro" id="IPR036366">
    <property type="entry name" value="PGBDSf"/>
</dbReference>
<evidence type="ECO:0000256" key="2">
    <source>
        <dbReference type="ARBA" id="ARBA00005992"/>
    </source>
</evidence>
<keyword evidence="3" id="KW-0808">Transferase</keyword>
<gene>
    <name evidence="10" type="ORF">JRG66_03140</name>
</gene>
<feature type="chain" id="PRO_5045347010" evidence="8">
    <location>
        <begin position="21"/>
        <end position="537"/>
    </location>
</feature>
<dbReference type="Proteomes" id="UP001163981">
    <property type="component" value="Chromosome"/>
</dbReference>
<feature type="domain" description="L,D-TPase catalytic" evidence="9">
    <location>
        <begin position="310"/>
        <end position="487"/>
    </location>
</feature>
<keyword evidence="11" id="KW-1185">Reference proteome</keyword>
<evidence type="ECO:0000256" key="1">
    <source>
        <dbReference type="ARBA" id="ARBA00004752"/>
    </source>
</evidence>
<proteinExistence type="inferred from homology"/>
<organism evidence="10 11">
    <name type="scientific">Salinimicrobium tongyeongense</name>
    <dbReference type="NCBI Taxonomy" id="2809707"/>
    <lineage>
        <taxon>Bacteria</taxon>
        <taxon>Pseudomonadati</taxon>
        <taxon>Bacteroidota</taxon>
        <taxon>Flavobacteriia</taxon>
        <taxon>Flavobacteriales</taxon>
        <taxon>Flavobacteriaceae</taxon>
        <taxon>Salinimicrobium</taxon>
    </lineage>
</organism>
<accession>A0ABY6NTJ1</accession>
<dbReference type="InterPro" id="IPR038063">
    <property type="entry name" value="Transpep_catalytic_dom"/>
</dbReference>
<comment type="pathway">
    <text evidence="1 7">Cell wall biogenesis; peptidoglycan biosynthesis.</text>
</comment>
<dbReference type="InterPro" id="IPR002477">
    <property type="entry name" value="Peptidoglycan-bd-like"/>
</dbReference>
<dbReference type="RefSeq" id="WP_265164301.1">
    <property type="nucleotide sequence ID" value="NZ_CP069620.1"/>
</dbReference>
<feature type="signal peptide" evidence="8">
    <location>
        <begin position="1"/>
        <end position="20"/>
    </location>
</feature>
<dbReference type="InterPro" id="IPR045380">
    <property type="entry name" value="LD_TPept_scaffold_dom"/>
</dbReference>
<dbReference type="Gene3D" id="1.10.101.10">
    <property type="entry name" value="PGBD-like superfamily/PGBD"/>
    <property type="match status" value="1"/>
</dbReference>
<evidence type="ECO:0000256" key="5">
    <source>
        <dbReference type="ARBA" id="ARBA00022984"/>
    </source>
</evidence>